<dbReference type="InterPro" id="IPR036964">
    <property type="entry name" value="RASGEF_cat_dom_sf"/>
</dbReference>
<sequence>PSPILPKQMETNFLLALDPLELARQLTLIDQNIFNKIRVKSLIEKHDQDVSNMIQRFNFVTQWVITEILSSTSIKERSRCLRHFILTAQKLLNLKNFNCSKAIVTALQSASIHRLRHTWDMLPKKYSNIYQSVNSIVSAERNYELLRKETDQSIDGPCIPWMGLYLKDLTFINDAYSNYIDAELINFQKLKIIYPIFKQIYLFKRKQYSFICFSIIQEFLTKDKGLLKSESEQYNFSLLIEPK</sequence>
<dbReference type="CDD" id="cd00155">
    <property type="entry name" value="RasGEF"/>
    <property type="match status" value="1"/>
</dbReference>
<dbReference type="PANTHER" id="PTHR23113">
    <property type="entry name" value="GUANINE NUCLEOTIDE EXCHANGE FACTOR"/>
    <property type="match status" value="1"/>
</dbReference>
<reference evidence="5" key="1">
    <citation type="journal article" date="2018" name="Nat. Microbiol.">
        <title>Leveraging single-cell genomics to expand the fungal tree of life.</title>
        <authorList>
            <person name="Ahrendt S.R."/>
            <person name="Quandt C.A."/>
            <person name="Ciobanu D."/>
            <person name="Clum A."/>
            <person name="Salamov A."/>
            <person name="Andreopoulos B."/>
            <person name="Cheng J.F."/>
            <person name="Woyke T."/>
            <person name="Pelin A."/>
            <person name="Henrissat B."/>
            <person name="Reynolds N.K."/>
            <person name="Benny G.L."/>
            <person name="Smith M.E."/>
            <person name="James T.Y."/>
            <person name="Grigoriev I.V."/>
        </authorList>
    </citation>
    <scope>NUCLEOTIDE SEQUENCE [LARGE SCALE GENOMIC DNA]</scope>
    <source>
        <strain evidence="5">CSF55</strain>
    </source>
</reference>
<dbReference type="InterPro" id="IPR001895">
    <property type="entry name" value="RASGEF_cat_dom"/>
</dbReference>
<dbReference type="PANTHER" id="PTHR23113:SF363">
    <property type="entry name" value="PROTEIN SON OF SEVENLESS"/>
    <property type="match status" value="1"/>
</dbReference>
<organism evidence="4 5">
    <name type="scientific">Rozella allomycis (strain CSF55)</name>
    <dbReference type="NCBI Taxonomy" id="988480"/>
    <lineage>
        <taxon>Eukaryota</taxon>
        <taxon>Fungi</taxon>
        <taxon>Fungi incertae sedis</taxon>
        <taxon>Cryptomycota</taxon>
        <taxon>Cryptomycota incertae sedis</taxon>
        <taxon>Rozella</taxon>
    </lineage>
</organism>
<dbReference type="PROSITE" id="PS50009">
    <property type="entry name" value="RASGEF_CAT"/>
    <property type="match status" value="1"/>
</dbReference>
<gene>
    <name evidence="4" type="ORF">ROZALSC1DRAFT_6126</name>
</gene>
<feature type="domain" description="Ras-GEF" evidence="3">
    <location>
        <begin position="18"/>
        <end position="243"/>
    </location>
</feature>
<proteinExistence type="predicted"/>
<evidence type="ECO:0000259" key="3">
    <source>
        <dbReference type="PROSITE" id="PS50009"/>
    </source>
</evidence>
<evidence type="ECO:0000313" key="5">
    <source>
        <dbReference type="Proteomes" id="UP000281549"/>
    </source>
</evidence>
<dbReference type="InterPro" id="IPR019804">
    <property type="entry name" value="Ras_G-nucl-exch_fac_CS"/>
</dbReference>
<dbReference type="Pfam" id="PF00617">
    <property type="entry name" value="RasGEF"/>
    <property type="match status" value="1"/>
</dbReference>
<keyword evidence="1 2" id="KW-0344">Guanine-nucleotide releasing factor</keyword>
<protein>
    <submittedName>
        <fullName evidence="4">Ras GEF</fullName>
    </submittedName>
</protein>
<evidence type="ECO:0000256" key="1">
    <source>
        <dbReference type="ARBA" id="ARBA00022658"/>
    </source>
</evidence>
<dbReference type="GO" id="GO:0005085">
    <property type="term" value="F:guanyl-nucleotide exchange factor activity"/>
    <property type="evidence" value="ECO:0007669"/>
    <property type="project" value="UniProtKB-KW"/>
</dbReference>
<dbReference type="SMART" id="SM00147">
    <property type="entry name" value="RasGEF"/>
    <property type="match status" value="1"/>
</dbReference>
<dbReference type="EMBL" id="ML004972">
    <property type="protein sequence ID" value="RKP21264.1"/>
    <property type="molecule type" value="Genomic_DNA"/>
</dbReference>
<dbReference type="Gene3D" id="1.10.840.10">
    <property type="entry name" value="Ras guanine-nucleotide exchange factors catalytic domain"/>
    <property type="match status" value="1"/>
</dbReference>
<feature type="non-terminal residue" evidence="4">
    <location>
        <position position="1"/>
    </location>
</feature>
<dbReference type="InterPro" id="IPR008937">
    <property type="entry name" value="Ras-like_GEF"/>
</dbReference>
<feature type="non-terminal residue" evidence="4">
    <location>
        <position position="243"/>
    </location>
</feature>
<dbReference type="PROSITE" id="PS00720">
    <property type="entry name" value="RASGEF"/>
    <property type="match status" value="1"/>
</dbReference>
<name>A0A4P9YNU1_ROZAC</name>
<evidence type="ECO:0000256" key="2">
    <source>
        <dbReference type="PROSITE-ProRule" id="PRU00168"/>
    </source>
</evidence>
<dbReference type="Proteomes" id="UP000281549">
    <property type="component" value="Unassembled WGS sequence"/>
</dbReference>
<dbReference type="InterPro" id="IPR023578">
    <property type="entry name" value="Ras_GEF_dom_sf"/>
</dbReference>
<accession>A0A4P9YNU1</accession>
<dbReference type="GO" id="GO:0005886">
    <property type="term" value="C:plasma membrane"/>
    <property type="evidence" value="ECO:0007669"/>
    <property type="project" value="TreeGrafter"/>
</dbReference>
<dbReference type="AlphaFoldDB" id="A0A4P9YNU1"/>
<dbReference type="SUPFAM" id="SSF48366">
    <property type="entry name" value="Ras GEF"/>
    <property type="match status" value="1"/>
</dbReference>
<evidence type="ECO:0000313" key="4">
    <source>
        <dbReference type="EMBL" id="RKP21264.1"/>
    </source>
</evidence>
<dbReference type="GO" id="GO:0007265">
    <property type="term" value="P:Ras protein signal transduction"/>
    <property type="evidence" value="ECO:0007669"/>
    <property type="project" value="TreeGrafter"/>
</dbReference>